<reference evidence="3" key="1">
    <citation type="submission" date="2016-11" db="UniProtKB">
        <authorList>
            <consortium name="WormBaseParasite"/>
        </authorList>
    </citation>
    <scope>IDENTIFICATION</scope>
</reference>
<accession>A0A1I7XE02</accession>
<dbReference type="AlphaFoldDB" id="A0A1I7XE02"/>
<organism evidence="2 3">
    <name type="scientific">Heterorhabditis bacteriophora</name>
    <name type="common">Entomopathogenic nematode worm</name>
    <dbReference type="NCBI Taxonomy" id="37862"/>
    <lineage>
        <taxon>Eukaryota</taxon>
        <taxon>Metazoa</taxon>
        <taxon>Ecdysozoa</taxon>
        <taxon>Nematoda</taxon>
        <taxon>Chromadorea</taxon>
        <taxon>Rhabditida</taxon>
        <taxon>Rhabditina</taxon>
        <taxon>Rhabditomorpha</taxon>
        <taxon>Strongyloidea</taxon>
        <taxon>Heterorhabditidae</taxon>
        <taxon>Heterorhabditis</taxon>
    </lineage>
</organism>
<dbReference type="WBParaSite" id="Hba_15570">
    <property type="protein sequence ID" value="Hba_15570"/>
    <property type="gene ID" value="Hba_15570"/>
</dbReference>
<feature type="region of interest" description="Disordered" evidence="1">
    <location>
        <begin position="1"/>
        <end position="76"/>
    </location>
</feature>
<name>A0A1I7XE02_HETBA</name>
<protein>
    <submittedName>
        <fullName evidence="3">DUF3700 domain-containing protein</fullName>
    </submittedName>
</protein>
<dbReference type="Proteomes" id="UP000095283">
    <property type="component" value="Unplaced"/>
</dbReference>
<proteinExistence type="predicted"/>
<sequence>MGLYGHKSNLSKKVMHSSGNPYISDTEITSTSMRGPAQRRLERLFNNQPEPSPSEGRKKSAQQVWDKNTDLEPRRF</sequence>
<feature type="compositionally biased region" description="Polar residues" evidence="1">
    <location>
        <begin position="17"/>
        <end position="33"/>
    </location>
</feature>
<evidence type="ECO:0000313" key="2">
    <source>
        <dbReference type="Proteomes" id="UP000095283"/>
    </source>
</evidence>
<keyword evidence="2" id="KW-1185">Reference proteome</keyword>
<evidence type="ECO:0000313" key="3">
    <source>
        <dbReference type="WBParaSite" id="Hba_15570"/>
    </source>
</evidence>
<evidence type="ECO:0000256" key="1">
    <source>
        <dbReference type="SAM" id="MobiDB-lite"/>
    </source>
</evidence>
<feature type="compositionally biased region" description="Basic and acidic residues" evidence="1">
    <location>
        <begin position="67"/>
        <end position="76"/>
    </location>
</feature>